<proteinExistence type="predicted"/>
<sequence length="126" mass="13921">MHAVAATLGTMTTANRFHLVPPRTWDSIFPPSRTYISWPGIAPVRGSARQGWEKCYVLGKENARARGSRTAPESPAITPERQPLVAPDTHHAQPCWTGFAGWAKTPLPESRRHCRRLCPVGTQSLP</sequence>
<name>A0A918YQB1_9ACTN</name>
<evidence type="ECO:0000256" key="1">
    <source>
        <dbReference type="SAM" id="MobiDB-lite"/>
    </source>
</evidence>
<evidence type="ECO:0000313" key="3">
    <source>
        <dbReference type="Proteomes" id="UP000655443"/>
    </source>
</evidence>
<comment type="caution">
    <text evidence="2">The sequence shown here is derived from an EMBL/GenBank/DDBJ whole genome shotgun (WGS) entry which is preliminary data.</text>
</comment>
<dbReference type="EMBL" id="BMVG01000021">
    <property type="protein sequence ID" value="GHE09845.1"/>
    <property type="molecule type" value="Genomic_DNA"/>
</dbReference>
<reference evidence="2" key="1">
    <citation type="journal article" date="2014" name="Int. J. Syst. Evol. Microbiol.">
        <title>Complete genome sequence of Corynebacterium casei LMG S-19264T (=DSM 44701T), isolated from a smear-ripened cheese.</title>
        <authorList>
            <consortium name="US DOE Joint Genome Institute (JGI-PGF)"/>
            <person name="Walter F."/>
            <person name="Albersmeier A."/>
            <person name="Kalinowski J."/>
            <person name="Ruckert C."/>
        </authorList>
    </citation>
    <scope>NUCLEOTIDE SEQUENCE</scope>
    <source>
        <strain evidence="2">JCM 4714</strain>
    </source>
</reference>
<evidence type="ECO:0000313" key="2">
    <source>
        <dbReference type="EMBL" id="GHE09845.1"/>
    </source>
</evidence>
<feature type="region of interest" description="Disordered" evidence="1">
    <location>
        <begin position="63"/>
        <end position="89"/>
    </location>
</feature>
<dbReference type="Proteomes" id="UP000655443">
    <property type="component" value="Unassembled WGS sequence"/>
</dbReference>
<reference evidence="2" key="2">
    <citation type="submission" date="2020-09" db="EMBL/GenBank/DDBJ databases">
        <authorList>
            <person name="Sun Q."/>
            <person name="Ohkuma M."/>
        </authorList>
    </citation>
    <scope>NUCLEOTIDE SEQUENCE</scope>
    <source>
        <strain evidence="2">JCM 4714</strain>
    </source>
</reference>
<dbReference type="AlphaFoldDB" id="A0A918YQB1"/>
<accession>A0A918YQB1</accession>
<organism evidence="2 3">
    <name type="scientific">Streptomyces alanosinicus</name>
    <dbReference type="NCBI Taxonomy" id="68171"/>
    <lineage>
        <taxon>Bacteria</taxon>
        <taxon>Bacillati</taxon>
        <taxon>Actinomycetota</taxon>
        <taxon>Actinomycetes</taxon>
        <taxon>Kitasatosporales</taxon>
        <taxon>Streptomycetaceae</taxon>
        <taxon>Streptomyces</taxon>
    </lineage>
</organism>
<gene>
    <name evidence="2" type="ORF">GCM10010339_63550</name>
</gene>
<protein>
    <submittedName>
        <fullName evidence="2">Uncharacterized protein</fullName>
    </submittedName>
</protein>
<keyword evidence="3" id="KW-1185">Reference proteome</keyword>